<dbReference type="GO" id="GO:0005658">
    <property type="term" value="C:alpha DNA polymerase:primase complex"/>
    <property type="evidence" value="ECO:0007669"/>
    <property type="project" value="UniProtKB-ARBA"/>
</dbReference>
<evidence type="ECO:0000256" key="7">
    <source>
        <dbReference type="ARBA" id="ARBA00022695"/>
    </source>
</evidence>
<keyword evidence="6 12" id="KW-0808">Transferase</keyword>
<proteinExistence type="inferred from homology"/>
<dbReference type="Pfam" id="PF01896">
    <property type="entry name" value="DNA_primase_S"/>
    <property type="match status" value="1"/>
</dbReference>
<evidence type="ECO:0000256" key="10">
    <source>
        <dbReference type="ARBA" id="ARBA00022833"/>
    </source>
</evidence>
<evidence type="ECO:0000256" key="5">
    <source>
        <dbReference type="ARBA" id="ARBA00022515"/>
    </source>
</evidence>
<comment type="similarity">
    <text evidence="3 12">Belongs to the eukaryotic-type primase small subunit family.</text>
</comment>
<keyword evidence="14" id="KW-1185">Reference proteome</keyword>
<dbReference type="NCBIfam" id="TIGR00335">
    <property type="entry name" value="primase_sml"/>
    <property type="match status" value="1"/>
</dbReference>
<keyword evidence="9" id="KW-0479">Metal-binding</keyword>
<evidence type="ECO:0000256" key="2">
    <source>
        <dbReference type="ARBA" id="ARBA00001946"/>
    </source>
</evidence>
<name>A0A4P9YTP1_9FUNG</name>
<keyword evidence="4 12" id="KW-0240">DNA-directed RNA polymerase</keyword>
<evidence type="ECO:0000256" key="4">
    <source>
        <dbReference type="ARBA" id="ARBA00022478"/>
    </source>
</evidence>
<keyword evidence="8 12" id="KW-0235">DNA replication</keyword>
<evidence type="ECO:0000313" key="13">
    <source>
        <dbReference type="EMBL" id="RKP23174.1"/>
    </source>
</evidence>
<dbReference type="PANTHER" id="PTHR10536">
    <property type="entry name" value="DNA PRIMASE SMALL SUBUNIT"/>
    <property type="match status" value="1"/>
</dbReference>
<accession>A0A4P9YTP1</accession>
<keyword evidence="11" id="KW-0804">Transcription</keyword>
<sequence length="452" mass="52176">MTADVDMQLDPTSQREIEAAAAAWEIAERKELQQDSLALLLRAYYQSLFPYKPYFQWLNYGPVAGPTFQHREFSFTLQNDIYIRFQSFKDAEDLRVELLRMCPVKIDIGAIYNAKPKDKKTLRQGAFQPLEKELVFDIDMTDYDEIRTCCSGGDICLKCWDFMTVAIKIIDRALRDDFGFKHRLWVYSGRRGVHCWVCDSRARRLDNEGRKAVVGWLEVVKGGVQKTRKVQLPATLPPSLQQAMHVLKEHFEESILRKQDVLGAPEQWRKVLDIIGDDNVRPALGKQWSSDDTQDSVQRWASLVKLLENPPNPRAKRTYSSHIARDIMFQYMYPRLDDKVTSQLNHLLKSPFCIHPKTGRVCVPIDAATCEQFNPLKVPVIEDLINEINAFDKQAESEAGSDSAATARRKVPDVEKTSLKPYVQMFKRFVSQLVKDEIKQNQATPRHKQVYF</sequence>
<dbReference type="Gene3D" id="3.90.920.10">
    <property type="entry name" value="DNA primase, PRIM domain"/>
    <property type="match status" value="1"/>
</dbReference>
<dbReference type="GO" id="GO:0046872">
    <property type="term" value="F:metal ion binding"/>
    <property type="evidence" value="ECO:0007669"/>
    <property type="project" value="UniProtKB-KW"/>
</dbReference>
<dbReference type="GO" id="GO:0006269">
    <property type="term" value="P:DNA replication, synthesis of primer"/>
    <property type="evidence" value="ECO:0007669"/>
    <property type="project" value="UniProtKB-KW"/>
</dbReference>
<evidence type="ECO:0000256" key="3">
    <source>
        <dbReference type="ARBA" id="ARBA00009762"/>
    </source>
</evidence>
<evidence type="ECO:0000313" key="14">
    <source>
        <dbReference type="Proteomes" id="UP000278143"/>
    </source>
</evidence>
<gene>
    <name evidence="13" type="ORF">SYNPS1DRAFT_31118</name>
</gene>
<comment type="cofactor">
    <cofactor evidence="1">
        <name>Mn(2+)</name>
        <dbReference type="ChEBI" id="CHEBI:29035"/>
    </cofactor>
</comment>
<protein>
    <recommendedName>
        <fullName evidence="12">DNA primase</fullName>
        <ecNumber evidence="12">2.7.7.-</ecNumber>
    </recommendedName>
</protein>
<dbReference type="SUPFAM" id="SSF56747">
    <property type="entry name" value="Prim-pol domain"/>
    <property type="match status" value="1"/>
</dbReference>
<evidence type="ECO:0000256" key="9">
    <source>
        <dbReference type="ARBA" id="ARBA00022723"/>
    </source>
</evidence>
<keyword evidence="10" id="KW-0862">Zinc</keyword>
<dbReference type="Proteomes" id="UP000278143">
    <property type="component" value="Unassembled WGS sequence"/>
</dbReference>
<evidence type="ECO:0000256" key="1">
    <source>
        <dbReference type="ARBA" id="ARBA00001936"/>
    </source>
</evidence>
<evidence type="ECO:0000256" key="8">
    <source>
        <dbReference type="ARBA" id="ARBA00022705"/>
    </source>
</evidence>
<dbReference type="AlphaFoldDB" id="A0A4P9YTP1"/>
<dbReference type="EC" id="2.7.7.-" evidence="12"/>
<evidence type="ECO:0000256" key="12">
    <source>
        <dbReference type="RuleBase" id="RU003514"/>
    </source>
</evidence>
<evidence type="ECO:0000256" key="6">
    <source>
        <dbReference type="ARBA" id="ARBA00022679"/>
    </source>
</evidence>
<keyword evidence="7" id="KW-0548">Nucleotidyltransferase</keyword>
<dbReference type="GO" id="GO:0003899">
    <property type="term" value="F:DNA-directed RNA polymerase activity"/>
    <property type="evidence" value="ECO:0007669"/>
    <property type="project" value="InterPro"/>
</dbReference>
<evidence type="ECO:0000256" key="11">
    <source>
        <dbReference type="ARBA" id="ARBA00023163"/>
    </source>
</evidence>
<dbReference type="InterPro" id="IPR002755">
    <property type="entry name" value="DNA_primase_S"/>
</dbReference>
<reference evidence="14" key="1">
    <citation type="journal article" date="2018" name="Nat. Microbiol.">
        <title>Leveraging single-cell genomics to expand the fungal tree of life.</title>
        <authorList>
            <person name="Ahrendt S.R."/>
            <person name="Quandt C.A."/>
            <person name="Ciobanu D."/>
            <person name="Clum A."/>
            <person name="Salamov A."/>
            <person name="Andreopoulos B."/>
            <person name="Cheng J.F."/>
            <person name="Woyke T."/>
            <person name="Pelin A."/>
            <person name="Henrissat B."/>
            <person name="Reynolds N.K."/>
            <person name="Benny G.L."/>
            <person name="Smith M.E."/>
            <person name="James T.Y."/>
            <person name="Grigoriev I.V."/>
        </authorList>
    </citation>
    <scope>NUCLEOTIDE SEQUENCE [LARGE SCALE GENOMIC DNA]</scope>
    <source>
        <strain evidence="14">Benny S71-1</strain>
    </source>
</reference>
<dbReference type="CDD" id="cd04860">
    <property type="entry name" value="AE_Prim_S"/>
    <property type="match status" value="1"/>
</dbReference>
<dbReference type="OrthoDB" id="19606at2759"/>
<dbReference type="FunFam" id="3.90.920.10:FF:000001">
    <property type="entry name" value="DNA primase"/>
    <property type="match status" value="1"/>
</dbReference>
<keyword evidence="5 12" id="KW-0639">Primosome</keyword>
<dbReference type="InterPro" id="IPR014052">
    <property type="entry name" value="DNA_primase_ssu_euk/arc"/>
</dbReference>
<organism evidence="13 14">
    <name type="scientific">Syncephalis pseudoplumigaleata</name>
    <dbReference type="NCBI Taxonomy" id="1712513"/>
    <lineage>
        <taxon>Eukaryota</taxon>
        <taxon>Fungi</taxon>
        <taxon>Fungi incertae sedis</taxon>
        <taxon>Zoopagomycota</taxon>
        <taxon>Zoopagomycotina</taxon>
        <taxon>Zoopagomycetes</taxon>
        <taxon>Zoopagales</taxon>
        <taxon>Piptocephalidaceae</taxon>
        <taxon>Syncephalis</taxon>
    </lineage>
</organism>
<comment type="cofactor">
    <cofactor evidence="2">
        <name>Mg(2+)</name>
        <dbReference type="ChEBI" id="CHEBI:18420"/>
    </cofactor>
</comment>
<dbReference type="EMBL" id="KZ991245">
    <property type="protein sequence ID" value="RKP23174.1"/>
    <property type="molecule type" value="Genomic_DNA"/>
</dbReference>